<evidence type="ECO:0000313" key="3">
    <source>
        <dbReference type="Proteomes" id="UP001596098"/>
    </source>
</evidence>
<protein>
    <submittedName>
        <fullName evidence="2">Uncharacterized protein</fullName>
    </submittedName>
</protein>
<accession>A0ABW1QV30</accession>
<feature type="compositionally biased region" description="Basic and acidic residues" evidence="1">
    <location>
        <begin position="36"/>
        <end position="49"/>
    </location>
</feature>
<comment type="caution">
    <text evidence="2">The sequence shown here is derived from an EMBL/GenBank/DDBJ whole genome shotgun (WGS) entry which is preliminary data.</text>
</comment>
<evidence type="ECO:0000256" key="1">
    <source>
        <dbReference type="SAM" id="MobiDB-lite"/>
    </source>
</evidence>
<reference evidence="3" key="1">
    <citation type="journal article" date="2019" name="Int. J. Syst. Evol. Microbiol.">
        <title>The Global Catalogue of Microorganisms (GCM) 10K type strain sequencing project: providing services to taxonomists for standard genome sequencing and annotation.</title>
        <authorList>
            <consortium name="The Broad Institute Genomics Platform"/>
            <consortium name="The Broad Institute Genome Sequencing Center for Infectious Disease"/>
            <person name="Wu L."/>
            <person name="Ma J."/>
        </authorList>
    </citation>
    <scope>NUCLEOTIDE SEQUENCE [LARGE SCALE GENOMIC DNA]</scope>
    <source>
        <strain evidence="3">DFY28</strain>
    </source>
</reference>
<feature type="compositionally biased region" description="Low complexity" evidence="1">
    <location>
        <begin position="8"/>
        <end position="20"/>
    </location>
</feature>
<proteinExistence type="predicted"/>
<dbReference type="Proteomes" id="UP001596098">
    <property type="component" value="Unassembled WGS sequence"/>
</dbReference>
<dbReference type="RefSeq" id="WP_164878784.1">
    <property type="nucleotide sequence ID" value="NZ_CP034929.1"/>
</dbReference>
<organism evidence="2 3">
    <name type="scientific">Nocardioides yefusunii</name>
    <dbReference type="NCBI Taxonomy" id="2500546"/>
    <lineage>
        <taxon>Bacteria</taxon>
        <taxon>Bacillati</taxon>
        <taxon>Actinomycetota</taxon>
        <taxon>Actinomycetes</taxon>
        <taxon>Propionibacteriales</taxon>
        <taxon>Nocardioidaceae</taxon>
        <taxon>Nocardioides</taxon>
    </lineage>
</organism>
<keyword evidence="3" id="KW-1185">Reference proteome</keyword>
<feature type="region of interest" description="Disordered" evidence="1">
    <location>
        <begin position="1"/>
        <end position="90"/>
    </location>
</feature>
<name>A0ABW1QV30_9ACTN</name>
<dbReference type="EMBL" id="JBHSQI010000001">
    <property type="protein sequence ID" value="MFC6152208.1"/>
    <property type="molecule type" value="Genomic_DNA"/>
</dbReference>
<evidence type="ECO:0000313" key="2">
    <source>
        <dbReference type="EMBL" id="MFC6152208.1"/>
    </source>
</evidence>
<feature type="compositionally biased region" description="Polar residues" evidence="1">
    <location>
        <begin position="51"/>
        <end position="60"/>
    </location>
</feature>
<gene>
    <name evidence="2" type="ORF">ACFPWU_00805</name>
</gene>
<sequence>MDENTENAQAQQGTSQQQSGRVEKPEHGRTLAPTPDEAKDEAAREEAEKNTPASSQSGGSANDEVEEWGEESFPASDPPQSWAGHDTSHR</sequence>